<evidence type="ECO:0000313" key="2">
    <source>
        <dbReference type="EMBL" id="AUX34683.1"/>
    </source>
</evidence>
<gene>
    <name evidence="2" type="ORF">SOCE836_068590</name>
</gene>
<evidence type="ECO:0000256" key="1">
    <source>
        <dbReference type="SAM" id="MobiDB-lite"/>
    </source>
</evidence>
<evidence type="ECO:0000313" key="3">
    <source>
        <dbReference type="Proteomes" id="UP000295497"/>
    </source>
</evidence>
<organism evidence="2 3">
    <name type="scientific">Sorangium cellulosum</name>
    <name type="common">Polyangium cellulosum</name>
    <dbReference type="NCBI Taxonomy" id="56"/>
    <lineage>
        <taxon>Bacteria</taxon>
        <taxon>Pseudomonadati</taxon>
        <taxon>Myxococcota</taxon>
        <taxon>Polyangia</taxon>
        <taxon>Polyangiales</taxon>
        <taxon>Polyangiaceae</taxon>
        <taxon>Sorangium</taxon>
    </lineage>
</organism>
<accession>A0A4P2QYN0</accession>
<dbReference type="Proteomes" id="UP000295497">
    <property type="component" value="Chromosome"/>
</dbReference>
<sequence length="66" mass="6716">MSEPPQALDVPYVQVGDVLTQHSVPVQLSAGSLPPHDPDVPLTQTVTAAAASPKSSTGTLSSELPP</sequence>
<protein>
    <submittedName>
        <fullName evidence="2">Uncharacterized protein</fullName>
    </submittedName>
</protein>
<name>A0A4P2QYN0_SORCE</name>
<feature type="region of interest" description="Disordered" evidence="1">
    <location>
        <begin position="28"/>
        <end position="66"/>
    </location>
</feature>
<feature type="compositionally biased region" description="Polar residues" evidence="1">
    <location>
        <begin position="42"/>
        <end position="66"/>
    </location>
</feature>
<dbReference type="AlphaFoldDB" id="A0A4P2QYN0"/>
<reference evidence="2 3" key="1">
    <citation type="submission" date="2015-09" db="EMBL/GenBank/DDBJ databases">
        <title>Sorangium comparison.</title>
        <authorList>
            <person name="Zaburannyi N."/>
            <person name="Bunk B."/>
            <person name="Overmann J."/>
            <person name="Mueller R."/>
        </authorList>
    </citation>
    <scope>NUCLEOTIDE SEQUENCE [LARGE SCALE GENOMIC DNA]</scope>
    <source>
        <strain evidence="2 3">So ce836</strain>
    </source>
</reference>
<dbReference type="EMBL" id="CP012672">
    <property type="protein sequence ID" value="AUX34683.1"/>
    <property type="molecule type" value="Genomic_DNA"/>
</dbReference>
<proteinExistence type="predicted"/>